<dbReference type="Proteomes" id="UP001230649">
    <property type="component" value="Unassembled WGS sequence"/>
</dbReference>
<proteinExistence type="predicted"/>
<comment type="caution">
    <text evidence="1">The sequence shown here is derived from an EMBL/GenBank/DDBJ whole genome shotgun (WGS) entry which is preliminary data.</text>
</comment>
<organism evidence="1 2">
    <name type="scientific">Naganishia adeliensis</name>
    <dbReference type="NCBI Taxonomy" id="92952"/>
    <lineage>
        <taxon>Eukaryota</taxon>
        <taxon>Fungi</taxon>
        <taxon>Dikarya</taxon>
        <taxon>Basidiomycota</taxon>
        <taxon>Agaricomycotina</taxon>
        <taxon>Tremellomycetes</taxon>
        <taxon>Filobasidiales</taxon>
        <taxon>Filobasidiaceae</taxon>
        <taxon>Naganishia</taxon>
    </lineage>
</organism>
<dbReference type="EMBL" id="JASBWS010000129">
    <property type="protein sequence ID" value="KAJ9095093.1"/>
    <property type="molecule type" value="Genomic_DNA"/>
</dbReference>
<keyword evidence="2" id="KW-1185">Reference proteome</keyword>
<evidence type="ECO:0000313" key="2">
    <source>
        <dbReference type="Proteomes" id="UP001230649"/>
    </source>
</evidence>
<evidence type="ECO:0000313" key="1">
    <source>
        <dbReference type="EMBL" id="KAJ9095093.1"/>
    </source>
</evidence>
<protein>
    <submittedName>
        <fullName evidence="1">Uncharacterized protein</fullName>
    </submittedName>
</protein>
<sequence length="603" mass="66663">MAEENSYEQERQRIIAENAALLAQLGLDHFAASSLAPSGSRGATPGDRSAATKRKSTSTRSASKRSKLSGNAETTEDGAPAASSMSTRRSTRLMGLKADSEEGLAHLAEQAERAKKEQEELRFAERRVRKPVMSVEELVAEEEWNGDNDRTGEELTSLLASVASRPHPKRVSTLKDSDPDPYPTKDKAKEADMALWDLYKASTFLRTGKPNTERVYSLTIHPDPERVLVFSGDKRGIVGVWDANARDEPEEETPNGNGHVKQEAKDDAEDDKAGIVRDWRSGSGKVWRMQVHQRSAISCLKMDPTRGDTLFTSAYDCSIRTVSLATGLSTSIYALPDPDALINHFDISPSGQEIWAVDSLGGLSHVDMREDAKKWVRRRWVISGQNTNTKIGGVGINPSNDRTMRIWDTRHLDSIPSEPFPTLTAPSDHDRSLYPDTMSEWNEHVYPAMQKKKHAGLLRTESPHDKSCSAAFWDPSGRRVLTTCYDDRIRVFNATPGQFKVDAPLEQPWVPQLKIRHNCQTGRYVTIFKAQWCQNPELAPHFTIGNMKKRVTVYSGLTGAMLADFGHASLTAVPAVTATHPNIPGVVVGANASGKCHMWGPPE</sequence>
<reference evidence="1" key="1">
    <citation type="submission" date="2023-04" db="EMBL/GenBank/DDBJ databases">
        <title>Draft Genome sequencing of Naganishia species isolated from polar environments using Oxford Nanopore Technology.</title>
        <authorList>
            <person name="Leo P."/>
            <person name="Venkateswaran K."/>
        </authorList>
    </citation>
    <scope>NUCLEOTIDE SEQUENCE</scope>
    <source>
        <strain evidence="1">MNA-CCFEE 5262</strain>
    </source>
</reference>
<gene>
    <name evidence="1" type="ORF">QFC20_006743</name>
</gene>
<accession>A0ACC2V6W7</accession>
<name>A0ACC2V6W7_9TREE</name>